<dbReference type="OMA" id="ANIHCAN"/>
<sequence>HTATADLLRRVGEGEDLSQFTTQGLRPVYRPFWADLPHTDMFECITPDILHQIHKGVIKDHFLPWCQKLVGKEAVDERVAAMPESHGLRHFKKGVSLISQWTGTEAKELEKILLGIIAGRADSEIQKAARGLLDFVYYAQYEVHTETTLARMKRALDSFHRHKQAFITHGIREHFNIPKIHSLVHYVDAIRRLGCLDGVNTETSERLHIDYAKKAYRASSRREYYTQMTTWLQRQEAIERRDSYLAWITGQLEQDMKEASLGREDEQEHVDEAEEDAEDAEPEATGADVADEEVQALRELINSNVSRAFQLSLTPTARRVTLDRLSSGYGAPDFLVEVNAFLSDHDHPPRLRALTSLEIDVYHTINVLLPANIHCANHKRIRKIRATPAIPRNRDHRPIPPHFDCGLFVQDEDVYREEGGLQGLRAGRIRVIFRLPEWMKYDSPLMYVEWFRPFRSPDPVTGMPSTSRSTRAGKRNATVVEARDLLRPCHLIPKFGQEVLNANWAAPDLLDEPITFCFNRYLDYHTFDSLAR</sequence>
<proteinExistence type="predicted"/>
<dbReference type="Proteomes" id="UP000184267">
    <property type="component" value="Unassembled WGS sequence"/>
</dbReference>
<name>A0A1M2VZJ2_TRAPU</name>
<feature type="non-terminal residue" evidence="2">
    <location>
        <position position="1"/>
    </location>
</feature>
<feature type="compositionally biased region" description="Acidic residues" evidence="1">
    <location>
        <begin position="267"/>
        <end position="282"/>
    </location>
</feature>
<feature type="region of interest" description="Disordered" evidence="1">
    <location>
        <begin position="257"/>
        <end position="287"/>
    </location>
</feature>
<gene>
    <name evidence="2" type="ORF">TRAPUB_10413</name>
</gene>
<evidence type="ECO:0000313" key="2">
    <source>
        <dbReference type="EMBL" id="OJT13041.1"/>
    </source>
</evidence>
<dbReference type="AlphaFoldDB" id="A0A1M2VZJ2"/>
<organism evidence="2 3">
    <name type="scientific">Trametes pubescens</name>
    <name type="common">White-rot fungus</name>
    <dbReference type="NCBI Taxonomy" id="154538"/>
    <lineage>
        <taxon>Eukaryota</taxon>
        <taxon>Fungi</taxon>
        <taxon>Dikarya</taxon>
        <taxon>Basidiomycota</taxon>
        <taxon>Agaricomycotina</taxon>
        <taxon>Agaricomycetes</taxon>
        <taxon>Polyporales</taxon>
        <taxon>Polyporaceae</taxon>
        <taxon>Trametes</taxon>
    </lineage>
</organism>
<dbReference type="Pfam" id="PF18759">
    <property type="entry name" value="Plavaka"/>
    <property type="match status" value="1"/>
</dbReference>
<dbReference type="InterPro" id="IPR041078">
    <property type="entry name" value="Plavaka"/>
</dbReference>
<dbReference type="EMBL" id="MNAD01000439">
    <property type="protein sequence ID" value="OJT13041.1"/>
    <property type="molecule type" value="Genomic_DNA"/>
</dbReference>
<comment type="caution">
    <text evidence="2">The sequence shown here is derived from an EMBL/GenBank/DDBJ whole genome shotgun (WGS) entry which is preliminary data.</text>
</comment>
<protein>
    <submittedName>
        <fullName evidence="2">Uncharacterized protein</fullName>
    </submittedName>
</protein>
<dbReference type="STRING" id="154538.A0A1M2VZJ2"/>
<evidence type="ECO:0000256" key="1">
    <source>
        <dbReference type="SAM" id="MobiDB-lite"/>
    </source>
</evidence>
<feature type="compositionally biased region" description="Basic and acidic residues" evidence="1">
    <location>
        <begin position="257"/>
        <end position="266"/>
    </location>
</feature>
<keyword evidence="3" id="KW-1185">Reference proteome</keyword>
<reference evidence="2 3" key="1">
    <citation type="submission" date="2016-10" db="EMBL/GenBank/DDBJ databases">
        <title>Genome sequence of the basidiomycete white-rot fungus Trametes pubescens.</title>
        <authorList>
            <person name="Makela M.R."/>
            <person name="Granchi Z."/>
            <person name="Peng M."/>
            <person name="De Vries R.P."/>
            <person name="Grigoriev I."/>
            <person name="Riley R."/>
            <person name="Hilden K."/>
        </authorList>
    </citation>
    <scope>NUCLEOTIDE SEQUENCE [LARGE SCALE GENOMIC DNA]</scope>
    <source>
        <strain evidence="2 3">FBCC735</strain>
    </source>
</reference>
<accession>A0A1M2VZJ2</accession>
<evidence type="ECO:0000313" key="3">
    <source>
        <dbReference type="Proteomes" id="UP000184267"/>
    </source>
</evidence>
<dbReference type="OrthoDB" id="2418900at2759"/>